<reference evidence="4" key="1">
    <citation type="journal article" date="2010" name="ISME J.">
        <title>Metagenome of the Mediterranean deep chlorophyll maximum studied by direct and fosmid library 454 pyrosequencing.</title>
        <authorList>
            <person name="Ghai R."/>
            <person name="Martin-Cuadrado A.B."/>
            <person name="Molto A.G."/>
            <person name="Heredia I.G."/>
            <person name="Cabrera R."/>
            <person name="Martin J."/>
            <person name="Verdu M."/>
            <person name="Deschamps P."/>
            <person name="Moreira D."/>
            <person name="Lopez-Garcia P."/>
            <person name="Mira A."/>
            <person name="Rodriguez-Valera F."/>
        </authorList>
    </citation>
    <scope>NUCLEOTIDE SEQUENCE</scope>
</reference>
<dbReference type="InterPro" id="IPR023023">
    <property type="entry name" value="dNTPase_2"/>
</dbReference>
<sequence length="395" mass="44503">MGSIESLSMTQTTGDDAEHCHIMQLPCNWQIREAAILAPHAMHATDSAGRVHKESPHPFRSPYQRDRDRIVHSAAFRRLAHKTQVFTDYPGDYHRSRLTHTLEVTSIARTLARSLALNEDLAEALALAHDIGHPPLGHAGEDTLDELLQEAGGFNHNRQALRIMTLLEQRYPGFPGLNLSQEVLDAQSVRAKLPTAPPPLLETQVVDAADSIAYDTHDADDAIELGFVRLEELLELPLVAKAAENVDSQHGKLDQLLLRRAVLHELIELQVAGLVTETSSRLRTMGDASVDRIKEASTGGNRLVIHDPKVQQGKYELEEFLFQRVYRSDQVMKIRQQSQEKMRDLFFWYCETPHALPSGYFQRSQTVGLLRSVADYIAGMTDRFFNRDATHRLKT</sequence>
<dbReference type="CDD" id="cd00077">
    <property type="entry name" value="HDc"/>
    <property type="match status" value="1"/>
</dbReference>
<dbReference type="Pfam" id="PF13286">
    <property type="entry name" value="HD_assoc"/>
    <property type="match status" value="1"/>
</dbReference>
<proteinExistence type="inferred from homology"/>
<dbReference type="InterPro" id="IPR050135">
    <property type="entry name" value="dGTPase-like"/>
</dbReference>
<organism evidence="4">
    <name type="scientific">uncultured marine bacterium MedDCM-OCT-S04-C7</name>
    <dbReference type="NCBI Taxonomy" id="743059"/>
    <lineage>
        <taxon>Bacteria</taxon>
        <taxon>environmental samples</taxon>
    </lineage>
</organism>
<dbReference type="InterPro" id="IPR006674">
    <property type="entry name" value="HD_domain"/>
</dbReference>
<dbReference type="InterPro" id="IPR006261">
    <property type="entry name" value="dGTPase"/>
</dbReference>
<dbReference type="Pfam" id="PF01966">
    <property type="entry name" value="HD"/>
    <property type="match status" value="1"/>
</dbReference>
<feature type="domain" description="HD" evidence="3">
    <location>
        <begin position="97"/>
        <end position="215"/>
    </location>
</feature>
<dbReference type="EMBL" id="GU942992">
    <property type="protein sequence ID" value="ADD93669.1"/>
    <property type="molecule type" value="Genomic_DNA"/>
</dbReference>
<dbReference type="SMART" id="SM00471">
    <property type="entry name" value="HDc"/>
    <property type="match status" value="1"/>
</dbReference>
<dbReference type="Gene3D" id="1.10.3210.10">
    <property type="entry name" value="Hypothetical protein af1432"/>
    <property type="match status" value="1"/>
</dbReference>
<dbReference type="InterPro" id="IPR003607">
    <property type="entry name" value="HD/PDEase_dom"/>
</dbReference>
<dbReference type="NCBIfam" id="TIGR01353">
    <property type="entry name" value="dGTP_triPase"/>
    <property type="match status" value="1"/>
</dbReference>
<comment type="similarity">
    <text evidence="2">Belongs to the dGTPase family. Type 2 subfamily.</text>
</comment>
<evidence type="ECO:0000313" key="4">
    <source>
        <dbReference type="EMBL" id="ADD93669.1"/>
    </source>
</evidence>
<dbReference type="GO" id="GO:0008832">
    <property type="term" value="F:dGTPase activity"/>
    <property type="evidence" value="ECO:0007669"/>
    <property type="project" value="TreeGrafter"/>
</dbReference>
<dbReference type="PROSITE" id="PS51831">
    <property type="entry name" value="HD"/>
    <property type="match status" value="1"/>
</dbReference>
<protein>
    <recommendedName>
        <fullName evidence="2">Deoxyguanosinetriphosphate triphosphohydrolase-like protein</fullName>
    </recommendedName>
</protein>
<dbReference type="SUPFAM" id="SSF109604">
    <property type="entry name" value="HD-domain/PDEase-like"/>
    <property type="match status" value="1"/>
</dbReference>
<dbReference type="PANTHER" id="PTHR11373:SF43">
    <property type="entry name" value="DEOXYGUANOSINETRIPHOSPHATE TRIPHOSPHOHYDROLASE-LIKE PROTEIN"/>
    <property type="match status" value="1"/>
</dbReference>
<dbReference type="HAMAP" id="MF_01212">
    <property type="entry name" value="dGTPase_type2"/>
    <property type="match status" value="1"/>
</dbReference>
<dbReference type="PANTHER" id="PTHR11373">
    <property type="entry name" value="DEOXYNUCLEOSIDE TRIPHOSPHATE TRIPHOSPHOHYDROLASE"/>
    <property type="match status" value="1"/>
</dbReference>
<name>D6PD68_9BACT</name>
<accession>D6PD68</accession>
<evidence type="ECO:0000259" key="3">
    <source>
        <dbReference type="PROSITE" id="PS51831"/>
    </source>
</evidence>
<evidence type="ECO:0000256" key="1">
    <source>
        <dbReference type="ARBA" id="ARBA00022801"/>
    </source>
</evidence>
<dbReference type="InterPro" id="IPR026875">
    <property type="entry name" value="PHydrolase_assoc_dom"/>
</dbReference>
<evidence type="ECO:0000256" key="2">
    <source>
        <dbReference type="HAMAP-Rule" id="MF_01212"/>
    </source>
</evidence>
<keyword evidence="1 2" id="KW-0378">Hydrolase</keyword>
<dbReference type="AlphaFoldDB" id="D6PD68"/>
<dbReference type="GO" id="GO:0006203">
    <property type="term" value="P:dGTP catabolic process"/>
    <property type="evidence" value="ECO:0007669"/>
    <property type="project" value="TreeGrafter"/>
</dbReference>